<organism evidence="1 2">
    <name type="scientific">Corynebacterium pygosceleis</name>
    <dbReference type="NCBI Taxonomy" id="2800406"/>
    <lineage>
        <taxon>Bacteria</taxon>
        <taxon>Bacillati</taxon>
        <taxon>Actinomycetota</taxon>
        <taxon>Actinomycetes</taxon>
        <taxon>Mycobacteriales</taxon>
        <taxon>Corynebacteriaceae</taxon>
        <taxon>Corynebacterium</taxon>
    </lineage>
</organism>
<sequence>MDINSLMAQLADFFSNGIGKIIGDVMRVIYHFLYPANADAARVPEAADAAKAAAGATAAQ</sequence>
<protein>
    <submittedName>
        <fullName evidence="1">Uncharacterized protein</fullName>
    </submittedName>
</protein>
<name>A0ABT3X0G7_9CORY</name>
<comment type="caution">
    <text evidence="1">The sequence shown here is derived from an EMBL/GenBank/DDBJ whole genome shotgun (WGS) entry which is preliminary data.</text>
</comment>
<keyword evidence="2" id="KW-1185">Reference proteome</keyword>
<evidence type="ECO:0000313" key="1">
    <source>
        <dbReference type="EMBL" id="MCX7445756.1"/>
    </source>
</evidence>
<accession>A0ABT3X0G7</accession>
<gene>
    <name evidence="1" type="ORF">OS125_10990</name>
</gene>
<evidence type="ECO:0000313" key="2">
    <source>
        <dbReference type="Proteomes" id="UP001081709"/>
    </source>
</evidence>
<proteinExistence type="predicted"/>
<dbReference type="RefSeq" id="WP_248086438.1">
    <property type="nucleotide sequence ID" value="NZ_JALNJC010000009.1"/>
</dbReference>
<dbReference type="EMBL" id="JAPMKV010000009">
    <property type="protein sequence ID" value="MCX7445756.1"/>
    <property type="molecule type" value="Genomic_DNA"/>
</dbReference>
<reference evidence="1" key="1">
    <citation type="submission" date="2022-11" db="EMBL/GenBank/DDBJ databases">
        <title>Corynebacterium sp. isolated from Penguins.</title>
        <authorList>
            <person name="Sedlar K."/>
            <person name="Svec P."/>
        </authorList>
    </citation>
    <scope>NUCLEOTIDE SEQUENCE</scope>
    <source>
        <strain evidence="1">P7003</strain>
    </source>
</reference>
<dbReference type="Proteomes" id="UP001081709">
    <property type="component" value="Unassembled WGS sequence"/>
</dbReference>